<keyword evidence="3" id="KW-1185">Reference proteome</keyword>
<organism evidence="2 3">
    <name type="scientific">Lysobacter panacisoli</name>
    <dbReference type="NCBI Taxonomy" id="1255263"/>
    <lineage>
        <taxon>Bacteria</taxon>
        <taxon>Pseudomonadati</taxon>
        <taxon>Pseudomonadota</taxon>
        <taxon>Gammaproteobacteria</taxon>
        <taxon>Lysobacterales</taxon>
        <taxon>Lysobacteraceae</taxon>
        <taxon>Lysobacter</taxon>
    </lineage>
</organism>
<comment type="caution">
    <text evidence="2">The sequence shown here is derived from an EMBL/GenBank/DDBJ whole genome shotgun (WGS) entry which is preliminary data.</text>
</comment>
<dbReference type="Proteomes" id="UP001501083">
    <property type="component" value="Unassembled WGS sequence"/>
</dbReference>
<dbReference type="EMBL" id="BAABKY010000006">
    <property type="protein sequence ID" value="GAA5082835.1"/>
    <property type="molecule type" value="Genomic_DNA"/>
</dbReference>
<dbReference type="SUPFAM" id="SSF48452">
    <property type="entry name" value="TPR-like"/>
    <property type="match status" value="1"/>
</dbReference>
<reference evidence="3" key="1">
    <citation type="journal article" date="2019" name="Int. J. Syst. Evol. Microbiol.">
        <title>The Global Catalogue of Microorganisms (GCM) 10K type strain sequencing project: providing services to taxonomists for standard genome sequencing and annotation.</title>
        <authorList>
            <consortium name="The Broad Institute Genomics Platform"/>
            <consortium name="The Broad Institute Genome Sequencing Center for Infectious Disease"/>
            <person name="Wu L."/>
            <person name="Ma J."/>
        </authorList>
    </citation>
    <scope>NUCLEOTIDE SEQUENCE [LARGE SCALE GENOMIC DNA]</scope>
    <source>
        <strain evidence="3">JCM 19212</strain>
    </source>
</reference>
<feature type="region of interest" description="Disordered" evidence="1">
    <location>
        <begin position="1"/>
        <end position="29"/>
    </location>
</feature>
<evidence type="ECO:0000256" key="1">
    <source>
        <dbReference type="SAM" id="MobiDB-lite"/>
    </source>
</evidence>
<evidence type="ECO:0008006" key="4">
    <source>
        <dbReference type="Google" id="ProtNLM"/>
    </source>
</evidence>
<dbReference type="InterPro" id="IPR011990">
    <property type="entry name" value="TPR-like_helical_dom_sf"/>
</dbReference>
<dbReference type="Pfam" id="PF13432">
    <property type="entry name" value="TPR_16"/>
    <property type="match status" value="1"/>
</dbReference>
<gene>
    <name evidence="2" type="ORF">GCM10025759_35050</name>
</gene>
<protein>
    <recommendedName>
        <fullName evidence="4">Tetratricopeptide repeat protein</fullName>
    </recommendedName>
</protein>
<feature type="compositionally biased region" description="Low complexity" evidence="1">
    <location>
        <begin position="11"/>
        <end position="22"/>
    </location>
</feature>
<name>A0ABP9LT70_9GAMM</name>
<evidence type="ECO:0000313" key="3">
    <source>
        <dbReference type="Proteomes" id="UP001501083"/>
    </source>
</evidence>
<evidence type="ECO:0000313" key="2">
    <source>
        <dbReference type="EMBL" id="GAA5082835.1"/>
    </source>
</evidence>
<sequence>MCFGMSGVAGAEETTAATAEETPNPQQQRLRDELDDAYELMAADKHAEAARRLSKLIDAPLFASLPPREQAVALTTAGDLVLADDVDRALDLYRRAVRADDSQPGSWYRLTTVELDTGHPEAAAAAFTEIVERWPQLLAKTPDRLLDALVWRPKWSSPERIALLQALFDANWSSKVGSDDDAWFALALARAEQKDLVRAASAIRRIKSAKLLIGLLSDKRFDSVVQGGTWTFDPGNAARREVEALRQQMQLSPDDMEVRVHLTRALLLTGEHEALLKLVDDTQAEIASAPADAPALSGADEAIWLMNSRSTALLRMGRTDEAVAELTRAASMPYRGQPNVNQALNLGGLYCSLQRPDDALRAIATVKDNMSPFGQTVRNFVTHCAAVQTGNKRVATKALAYLRTHRSENPEAFLRALLRDGRIDEAASQVRDMLASPESRTSVLMWVQQGLSPPQLPGDAVTASGRATLLARDDVRTAIDQVGRVEQWDLYLE</sequence>
<accession>A0ABP9LT70</accession>
<proteinExistence type="predicted"/>
<dbReference type="Gene3D" id="1.25.40.10">
    <property type="entry name" value="Tetratricopeptide repeat domain"/>
    <property type="match status" value="2"/>
</dbReference>